<feature type="domain" description="Calponin-homology (CH)" evidence="8">
    <location>
        <begin position="140"/>
        <end position="248"/>
    </location>
</feature>
<keyword evidence="4" id="KW-0677">Repeat</keyword>
<reference evidence="9" key="1">
    <citation type="journal article" date="2004" name="Nature">
        <title>Genome duplication in the teleost fish Tetraodon nigroviridis reveals the early vertebrate proto-karyotype.</title>
        <authorList>
            <person name="Jaillon O."/>
            <person name="Aury J.-M."/>
            <person name="Brunet F."/>
            <person name="Petit J.-L."/>
            <person name="Stange-Thomann N."/>
            <person name="Mauceli E."/>
            <person name="Bouneau L."/>
            <person name="Fischer C."/>
            <person name="Ozouf-Costaz C."/>
            <person name="Bernot A."/>
            <person name="Nicaud S."/>
            <person name="Jaffe D."/>
            <person name="Fisher S."/>
            <person name="Lutfalla G."/>
            <person name="Dossat C."/>
            <person name="Segurens B."/>
            <person name="Dasilva C."/>
            <person name="Salanoubat M."/>
            <person name="Levy M."/>
            <person name="Boudet N."/>
            <person name="Castellano S."/>
            <person name="Anthouard V."/>
            <person name="Jubin C."/>
            <person name="Castelli V."/>
            <person name="Katinka M."/>
            <person name="Vacherie B."/>
            <person name="Biemont C."/>
            <person name="Skalli Z."/>
            <person name="Cattolico L."/>
            <person name="Poulain J."/>
            <person name="De Berardinis V."/>
            <person name="Cruaud C."/>
            <person name="Duprat S."/>
            <person name="Brottier P."/>
            <person name="Coutanceau J.-P."/>
            <person name="Gouzy J."/>
            <person name="Parra G."/>
            <person name="Lardier G."/>
            <person name="Chapple C."/>
            <person name="McKernan K.J."/>
            <person name="McEwan P."/>
            <person name="Bosak S."/>
            <person name="Kellis M."/>
            <person name="Volff J.-N."/>
            <person name="Guigo R."/>
            <person name="Zody M.C."/>
            <person name="Mesirov J."/>
            <person name="Lindblad-Toh K."/>
            <person name="Birren B."/>
            <person name="Nusbaum C."/>
            <person name="Kahn D."/>
            <person name="Robinson-Rechavi M."/>
            <person name="Laudet V."/>
            <person name="Schachter V."/>
            <person name="Quetier F."/>
            <person name="Saurin W."/>
            <person name="Scarpelli C."/>
            <person name="Wincker P."/>
            <person name="Lander E.S."/>
            <person name="Weissenbach J."/>
            <person name="Roest Crollius H."/>
        </authorList>
    </citation>
    <scope>NUCLEOTIDE SEQUENCE [LARGE SCALE GENOMIC DNA]</scope>
</reference>
<feature type="region of interest" description="Disordered" evidence="7">
    <location>
        <begin position="1110"/>
        <end position="1151"/>
    </location>
</feature>
<protein>
    <submittedName>
        <fullName evidence="9">(spotted green pufferfish) hypothetical protein</fullName>
    </submittedName>
</protein>
<dbReference type="Gene3D" id="1.10.418.10">
    <property type="entry name" value="Calponin-like domain"/>
    <property type="match status" value="1"/>
</dbReference>
<dbReference type="SUPFAM" id="SSF47576">
    <property type="entry name" value="Calponin-homology domain, CH-domain"/>
    <property type="match status" value="1"/>
</dbReference>
<reference evidence="9" key="2">
    <citation type="submission" date="2004-02" db="EMBL/GenBank/DDBJ databases">
        <authorList>
            <consortium name="Genoscope"/>
            <consortium name="Whitehead Institute Centre for Genome Research"/>
        </authorList>
    </citation>
    <scope>NUCLEOTIDE SEQUENCE</scope>
</reference>
<dbReference type="InterPro" id="IPR001589">
    <property type="entry name" value="Actinin_actin-bd_CS"/>
</dbReference>
<dbReference type="Gene3D" id="1.20.5.580">
    <property type="entry name" value="Single Helix bin"/>
    <property type="match status" value="1"/>
</dbReference>
<organism evidence="9">
    <name type="scientific">Tetraodon nigroviridis</name>
    <name type="common">Spotted green pufferfish</name>
    <name type="synonym">Chelonodon nigroviridis</name>
    <dbReference type="NCBI Taxonomy" id="99883"/>
    <lineage>
        <taxon>Eukaryota</taxon>
        <taxon>Metazoa</taxon>
        <taxon>Chordata</taxon>
        <taxon>Craniata</taxon>
        <taxon>Vertebrata</taxon>
        <taxon>Euteleostomi</taxon>
        <taxon>Actinopterygii</taxon>
        <taxon>Neopterygii</taxon>
        <taxon>Teleostei</taxon>
        <taxon>Neoteleostei</taxon>
        <taxon>Acanthomorphata</taxon>
        <taxon>Eupercaria</taxon>
        <taxon>Tetraodontiformes</taxon>
        <taxon>Tetradontoidea</taxon>
        <taxon>Tetraodontidae</taxon>
        <taxon>Tetraodon</taxon>
    </lineage>
</organism>
<dbReference type="EMBL" id="CAAE01014994">
    <property type="protein sequence ID" value="CAG07924.1"/>
    <property type="molecule type" value="Genomic_DNA"/>
</dbReference>
<sequence>MVAGMLMPLRDLRAIYEVLFRDGVMVAKKDKRPQTKHPEIEDEAAMRKKIVVVEEIVEVKQIINPQAAEEQPPPAPVKTEEEAEELDLDVLEALAIERALLSGAAGAQVLGASPEDEWDHSLQEPEEKTWPNFIEDERDRVQKKTFTKWVNKHLIKFRTAQADRRVDDLYEDLRDGHNLISLLEVLSGERLPREKGHMRFHKLQNVQIALDFLKHRQVKLVNIRNDDIADGNPKLILGLIWTIILHFQVSSSISDIQVNGQSEDMTAKEKLLLWSQRISDGYQNIRYFEVVSFFDAVLRESVVGEKLLWRQFLKFKETELPVKEADKNHSKAIYQSFEDMGVVNAGKRAEEGGEVERDLEKDIRLLNAGKPAQHAAEVEREMDKVRPELDDVTLRYIQDLLAWVEENQHRIDEAQWGSDLPSVESQLGSHRGLHQTVEDFKSKIERAKADENSSKSRLRNLDSLHTFVSAATKELMWLNDKEEEEVNYDWSDRNTNMAAKKDNYSGLMRELELREKKINDIQALGDKLVRDGHPGKQTVEITVHKGDECALLNNSQPFKWKVLNRSGHEATVPSVCFIVPPVNKEAVDSVSSLDASEQQMISMWQTLHIDVKSLLSWQYLMKDITQIRSWNINMLKNMKPEEYRLIMRNLELHYQDYMRDSQNSQLFGPDDRMQVEEDYTKATQHFDNLLHSMEKGQQDETLCKNYISEVKDLRLRIEDCEAETVTRIRKPVKVQVELEGLKKDLNKVSVKSQEVLASPQPSASTPILRSELDLTVQKMDHAYMLSSVYLDKLKTVEMVIRNTQGAEGVLKQYEDCLREVHTVPSDIRQVETYKTKLKKMRAEAEGEQPIFDSLEEELKKATAVSNKMSRVHSDQDVELDHYRQQLSNLQDRWKAVFTQIDLRQRDLDQLGRQLGQYRNSYDQLILWIADAKQRQEKIQAVPISDIKTLKEQLAQEKYVTLRTQYSELMTLTSQYIKFITDSQRRLEDDEKAAEKLKEEEQKKIAKMQAELDKQKQLAEAHAKAIAKAEKEAQELKLRMQEEVSRREIAAIDAEKQKQNIQLELHELKKLSEEQIKDKSKQVDDALQSRVKIEEEIRIIRLQLETTLTQKSTAESELKQLRDKASEAEKHRKTAQEEAETLRRQVNEETQKKRIAEEELVRKAEAAKEAARQKQKALEDLENLKKQAEDAEQKVKQAEVEKERQIKVAHQAAQNSAAAELQSKHMSFVEKTSKLEESLKQEHGAVLQLQEEATNLKRQQEDAEKAREEAEKELEKWRQKANEALRLRLQAEEEAHQKSLAQKEAEKQKEDAEREAKKRAKAEDSALKQKDMAEKELERQRKIAESTAQQKLSAEQELIRLRADFDNAEQQRSLLG</sequence>
<dbReference type="PANTHER" id="PTHR23169">
    <property type="entry name" value="ENVOPLAKIN"/>
    <property type="match status" value="1"/>
</dbReference>
<dbReference type="GO" id="GO:0042995">
    <property type="term" value="C:cell projection"/>
    <property type="evidence" value="ECO:0007669"/>
    <property type="project" value="UniProtKB-SubCell"/>
</dbReference>
<dbReference type="SUPFAM" id="SSF46966">
    <property type="entry name" value="Spectrin repeat"/>
    <property type="match status" value="3"/>
</dbReference>
<dbReference type="PROSITE" id="PS50021">
    <property type="entry name" value="CH"/>
    <property type="match status" value="1"/>
</dbReference>
<dbReference type="GO" id="GO:0005925">
    <property type="term" value="C:focal adhesion"/>
    <property type="evidence" value="ECO:0007669"/>
    <property type="project" value="TreeGrafter"/>
</dbReference>
<gene>
    <name evidence="9" type="ORF">GSTENG00028759001</name>
</gene>
<proteinExistence type="predicted"/>
<dbReference type="GO" id="GO:0045104">
    <property type="term" value="P:intermediate filament cytoskeleton organization"/>
    <property type="evidence" value="ECO:0007669"/>
    <property type="project" value="InterPro"/>
</dbReference>
<dbReference type="Gene3D" id="1.20.58.1060">
    <property type="match status" value="1"/>
</dbReference>
<dbReference type="InterPro" id="IPR036872">
    <property type="entry name" value="CH_dom_sf"/>
</dbReference>
<keyword evidence="3" id="KW-0597">Phosphoprotein</keyword>
<dbReference type="GO" id="GO:0048471">
    <property type="term" value="C:perinuclear region of cytoplasm"/>
    <property type="evidence" value="ECO:0007669"/>
    <property type="project" value="TreeGrafter"/>
</dbReference>
<comment type="caution">
    <text evidence="9">The sequence shown here is derived from an EMBL/GenBank/DDBJ whole genome shotgun (WGS) entry which is preliminary data.</text>
</comment>
<dbReference type="Pfam" id="PF21097">
    <property type="entry name" value="SR_plectin_7"/>
    <property type="match status" value="1"/>
</dbReference>
<feature type="compositionally biased region" description="Basic and acidic residues" evidence="7">
    <location>
        <begin position="1113"/>
        <end position="1151"/>
    </location>
</feature>
<evidence type="ECO:0000256" key="5">
    <source>
        <dbReference type="ARBA" id="ARBA00023203"/>
    </source>
</evidence>
<dbReference type="InterPro" id="IPR049538">
    <property type="entry name" value="PCN-like_spectrin-like_rpt"/>
</dbReference>
<accession>Q4RUK8</accession>
<evidence type="ECO:0000256" key="6">
    <source>
        <dbReference type="ARBA" id="ARBA00023273"/>
    </source>
</evidence>
<feature type="compositionally biased region" description="Basic and acidic residues" evidence="7">
    <location>
        <begin position="1253"/>
        <end position="1343"/>
    </location>
</feature>
<evidence type="ECO:0000313" key="9">
    <source>
        <dbReference type="EMBL" id="CAG07924.1"/>
    </source>
</evidence>
<dbReference type="CDD" id="cd21188">
    <property type="entry name" value="CH_PLEC-like_rpt1"/>
    <property type="match status" value="1"/>
</dbReference>
<evidence type="ECO:0000256" key="1">
    <source>
        <dbReference type="ARBA" id="ARBA00004245"/>
    </source>
</evidence>
<evidence type="ECO:0000256" key="4">
    <source>
        <dbReference type="ARBA" id="ARBA00022737"/>
    </source>
</evidence>
<evidence type="ECO:0000256" key="7">
    <source>
        <dbReference type="SAM" id="MobiDB-lite"/>
    </source>
</evidence>
<dbReference type="SMART" id="SM00033">
    <property type="entry name" value="CH"/>
    <property type="match status" value="1"/>
</dbReference>
<name>Q4RUK8_TETNG</name>
<feature type="region of interest" description="Disordered" evidence="7">
    <location>
        <begin position="64"/>
        <end position="83"/>
    </location>
</feature>
<dbReference type="InterPro" id="IPR041573">
    <property type="entry name" value="Desmoplakin_Spectrin-like"/>
</dbReference>
<dbReference type="Pfam" id="PF21020">
    <property type="entry name" value="Spectrin_4"/>
    <property type="match status" value="1"/>
</dbReference>
<evidence type="ECO:0000259" key="8">
    <source>
        <dbReference type="PROSITE" id="PS50021"/>
    </source>
</evidence>
<evidence type="ECO:0000256" key="3">
    <source>
        <dbReference type="ARBA" id="ARBA00022553"/>
    </source>
</evidence>
<dbReference type="InterPro" id="IPR043197">
    <property type="entry name" value="Plakin"/>
</dbReference>
<dbReference type="GO" id="GO:0005882">
    <property type="term" value="C:intermediate filament"/>
    <property type="evidence" value="ECO:0007669"/>
    <property type="project" value="TreeGrafter"/>
</dbReference>
<dbReference type="GO" id="GO:0008307">
    <property type="term" value="F:structural constituent of muscle"/>
    <property type="evidence" value="ECO:0007669"/>
    <property type="project" value="TreeGrafter"/>
</dbReference>
<dbReference type="InterPro" id="IPR041615">
    <property type="entry name" value="Desmoplakin_SH3"/>
</dbReference>
<keyword evidence="6" id="KW-0966">Cell projection</keyword>
<comment type="subcellular location">
    <subcellularLocation>
        <location evidence="2">Cell projection</location>
    </subcellularLocation>
    <subcellularLocation>
        <location evidence="1">Cytoplasm</location>
        <location evidence="1">Cytoskeleton</location>
    </subcellularLocation>
</comment>
<dbReference type="InterPro" id="IPR036388">
    <property type="entry name" value="WH-like_DNA-bd_sf"/>
</dbReference>
<dbReference type="GO" id="GO:0042060">
    <property type="term" value="P:wound healing"/>
    <property type="evidence" value="ECO:0007669"/>
    <property type="project" value="TreeGrafter"/>
</dbReference>
<evidence type="ECO:0000256" key="2">
    <source>
        <dbReference type="ARBA" id="ARBA00004316"/>
    </source>
</evidence>
<dbReference type="Gene3D" id="1.10.10.10">
    <property type="entry name" value="Winged helix-like DNA-binding domain superfamily/Winged helix DNA-binding domain"/>
    <property type="match status" value="1"/>
</dbReference>
<dbReference type="GO" id="GO:0030056">
    <property type="term" value="C:hemidesmosome"/>
    <property type="evidence" value="ECO:0007669"/>
    <property type="project" value="TreeGrafter"/>
</dbReference>
<dbReference type="Pfam" id="PF00307">
    <property type="entry name" value="CH"/>
    <property type="match status" value="1"/>
</dbReference>
<dbReference type="PROSITE" id="PS00019">
    <property type="entry name" value="ACTININ_1"/>
    <property type="match status" value="1"/>
</dbReference>
<dbReference type="Gene3D" id="1.20.58.60">
    <property type="match status" value="2"/>
</dbReference>
<dbReference type="GO" id="GO:0005200">
    <property type="term" value="F:structural constituent of cytoskeleton"/>
    <property type="evidence" value="ECO:0007669"/>
    <property type="project" value="TreeGrafter"/>
</dbReference>
<dbReference type="GO" id="GO:0003779">
    <property type="term" value="F:actin binding"/>
    <property type="evidence" value="ECO:0007669"/>
    <property type="project" value="UniProtKB-KW"/>
</dbReference>
<dbReference type="GO" id="GO:0042383">
    <property type="term" value="C:sarcolemma"/>
    <property type="evidence" value="ECO:0007669"/>
    <property type="project" value="TreeGrafter"/>
</dbReference>
<dbReference type="OrthoDB" id="18740at2759"/>
<dbReference type="GO" id="GO:0030506">
    <property type="term" value="F:ankyrin binding"/>
    <property type="evidence" value="ECO:0007669"/>
    <property type="project" value="TreeGrafter"/>
</dbReference>
<dbReference type="GO" id="GO:0031581">
    <property type="term" value="P:hemidesmosome assembly"/>
    <property type="evidence" value="ECO:0007669"/>
    <property type="project" value="TreeGrafter"/>
</dbReference>
<dbReference type="InterPro" id="IPR001715">
    <property type="entry name" value="CH_dom"/>
</dbReference>
<dbReference type="Pfam" id="PF17902">
    <property type="entry name" value="SH3_10"/>
    <property type="match status" value="1"/>
</dbReference>
<dbReference type="PROSITE" id="PS00020">
    <property type="entry name" value="ACTININ_2"/>
    <property type="match status" value="1"/>
</dbReference>
<keyword evidence="5" id="KW-0009">Actin-binding</keyword>
<feature type="region of interest" description="Disordered" evidence="7">
    <location>
        <begin position="1239"/>
        <end position="1351"/>
    </location>
</feature>
<dbReference type="Pfam" id="PF18373">
    <property type="entry name" value="Spectrin_2"/>
    <property type="match status" value="1"/>
</dbReference>
<dbReference type="KEGG" id="tng:GSTEN00028759G001"/>
<dbReference type="FunFam" id="1.10.418.10:FF:000048">
    <property type="entry name" value="Short stop, isoform B"/>
    <property type="match status" value="1"/>
</dbReference>
<dbReference type="GO" id="GO:0045296">
    <property type="term" value="F:cadherin binding"/>
    <property type="evidence" value="ECO:0007669"/>
    <property type="project" value="TreeGrafter"/>
</dbReference>
<dbReference type="PANTHER" id="PTHR23169:SF20">
    <property type="entry name" value="PLECTIN"/>
    <property type="match status" value="1"/>
</dbReference>